<comment type="caution">
    <text evidence="1">The sequence shown here is derived from an EMBL/GenBank/DDBJ whole genome shotgun (WGS) entry which is preliminary data.</text>
</comment>
<dbReference type="Gene3D" id="2.60.40.10">
    <property type="entry name" value="Immunoglobulins"/>
    <property type="match status" value="1"/>
</dbReference>
<proteinExistence type="predicted"/>
<reference evidence="1 2" key="1">
    <citation type="submission" date="2021-06" db="EMBL/GenBank/DDBJ databases">
        <title>Caerostris extrusa draft genome.</title>
        <authorList>
            <person name="Kono N."/>
            <person name="Arakawa K."/>
        </authorList>
    </citation>
    <scope>NUCLEOTIDE SEQUENCE [LARGE SCALE GENOMIC DNA]</scope>
</reference>
<evidence type="ECO:0000313" key="2">
    <source>
        <dbReference type="Proteomes" id="UP001054945"/>
    </source>
</evidence>
<name>A0AAV4UUS5_CAEEX</name>
<dbReference type="Proteomes" id="UP001054945">
    <property type="component" value="Unassembled WGS sequence"/>
</dbReference>
<gene>
    <name evidence="1" type="primary">AVEN_86331_1</name>
    <name evidence="1" type="ORF">CEXT_399921</name>
</gene>
<evidence type="ECO:0000313" key="1">
    <source>
        <dbReference type="EMBL" id="GIY61484.1"/>
    </source>
</evidence>
<dbReference type="SUPFAM" id="SSF48726">
    <property type="entry name" value="Immunoglobulin"/>
    <property type="match status" value="1"/>
</dbReference>
<dbReference type="AlphaFoldDB" id="A0AAV4UUS5"/>
<dbReference type="InterPro" id="IPR036179">
    <property type="entry name" value="Ig-like_dom_sf"/>
</dbReference>
<dbReference type="EMBL" id="BPLR01013473">
    <property type="protein sequence ID" value="GIY61484.1"/>
    <property type="molecule type" value="Genomic_DNA"/>
</dbReference>
<sequence>MRMKRIQSEMIPPLWIRIQIEETHLKARRLTVRFLLCVKKIRIVNPSVDDAVPPPACTDVIFEFPDDSKYLPGNTVVIRRGATISIACIALRLEEFPRWAAPNPQIVSVRSLQLYSLYVIELHISNISEEHNGQYECYRSSFQKKVFNIQANVPTTNCSKFEEREFHVHYDKLQAANSSASFSFKDTNKKLVGRAHLLA</sequence>
<accession>A0AAV4UUS5</accession>
<evidence type="ECO:0008006" key="3">
    <source>
        <dbReference type="Google" id="ProtNLM"/>
    </source>
</evidence>
<keyword evidence="2" id="KW-1185">Reference proteome</keyword>
<protein>
    <recommendedName>
        <fullName evidence="3">Ig-like domain-containing protein</fullName>
    </recommendedName>
</protein>
<dbReference type="InterPro" id="IPR013783">
    <property type="entry name" value="Ig-like_fold"/>
</dbReference>
<organism evidence="1 2">
    <name type="scientific">Caerostris extrusa</name>
    <name type="common">Bark spider</name>
    <name type="synonym">Caerostris bankana</name>
    <dbReference type="NCBI Taxonomy" id="172846"/>
    <lineage>
        <taxon>Eukaryota</taxon>
        <taxon>Metazoa</taxon>
        <taxon>Ecdysozoa</taxon>
        <taxon>Arthropoda</taxon>
        <taxon>Chelicerata</taxon>
        <taxon>Arachnida</taxon>
        <taxon>Araneae</taxon>
        <taxon>Araneomorphae</taxon>
        <taxon>Entelegynae</taxon>
        <taxon>Araneoidea</taxon>
        <taxon>Araneidae</taxon>
        <taxon>Caerostris</taxon>
    </lineage>
</organism>